<evidence type="ECO:0000256" key="14">
    <source>
        <dbReference type="SAM" id="Phobius"/>
    </source>
</evidence>
<feature type="transmembrane region" description="Helical" evidence="14">
    <location>
        <begin position="6"/>
        <end position="30"/>
    </location>
</feature>
<keyword evidence="4" id="KW-1003">Cell membrane</keyword>
<keyword evidence="13 14" id="KW-0472">Membrane</keyword>
<comment type="caution">
    <text evidence="16">The sequence shown here is derived from an EMBL/GenBank/DDBJ whole genome shotgun (WGS) entry which is preliminary data.</text>
</comment>
<evidence type="ECO:0000256" key="10">
    <source>
        <dbReference type="ARBA" id="ARBA00022840"/>
    </source>
</evidence>
<evidence type="ECO:0000256" key="6">
    <source>
        <dbReference type="ARBA" id="ARBA00022679"/>
    </source>
</evidence>
<dbReference type="GO" id="GO:0000155">
    <property type="term" value="F:phosphorelay sensor kinase activity"/>
    <property type="evidence" value="ECO:0007669"/>
    <property type="project" value="InterPro"/>
</dbReference>
<dbReference type="PANTHER" id="PTHR45528">
    <property type="entry name" value="SENSOR HISTIDINE KINASE CPXA"/>
    <property type="match status" value="1"/>
</dbReference>
<evidence type="ECO:0000256" key="4">
    <source>
        <dbReference type="ARBA" id="ARBA00022475"/>
    </source>
</evidence>
<keyword evidence="7 14" id="KW-0812">Transmembrane</keyword>
<keyword evidence="10" id="KW-0067">ATP-binding</keyword>
<evidence type="ECO:0000256" key="3">
    <source>
        <dbReference type="ARBA" id="ARBA00012438"/>
    </source>
</evidence>
<dbReference type="HOGENOM" id="CLU_000445_73_3_9"/>
<dbReference type="Gene3D" id="6.10.340.10">
    <property type="match status" value="1"/>
</dbReference>
<dbReference type="OrthoDB" id="9792991at2"/>
<evidence type="ECO:0000256" key="2">
    <source>
        <dbReference type="ARBA" id="ARBA00004651"/>
    </source>
</evidence>
<dbReference type="AlphaFoldDB" id="H3NPJ2"/>
<evidence type="ECO:0000256" key="5">
    <source>
        <dbReference type="ARBA" id="ARBA00022553"/>
    </source>
</evidence>
<gene>
    <name evidence="16" type="ORF">HMPREF9709_01264</name>
</gene>
<feature type="transmembrane region" description="Helical" evidence="14">
    <location>
        <begin position="416"/>
        <end position="447"/>
    </location>
</feature>
<reference evidence="16 17" key="1">
    <citation type="submission" date="2012-01" db="EMBL/GenBank/DDBJ databases">
        <title>The Genome Sequence of Helcococcus kunzii ATCC 51366.</title>
        <authorList>
            <consortium name="The Broad Institute Genome Sequencing Platform"/>
            <person name="Earl A."/>
            <person name="Ward D."/>
            <person name="Feldgarden M."/>
            <person name="Gevers D."/>
            <person name="Huys G."/>
            <person name="Young S.K."/>
            <person name="Zeng Q."/>
            <person name="Gargeya S."/>
            <person name="Fitzgerald M."/>
            <person name="Haas B."/>
            <person name="Abouelleil A."/>
            <person name="Alvarado L."/>
            <person name="Arachchi H.M."/>
            <person name="Berlin A."/>
            <person name="Chapman S.B."/>
            <person name="Gearin G."/>
            <person name="Goldberg J."/>
            <person name="Griggs A."/>
            <person name="Gujja S."/>
            <person name="Hansen M."/>
            <person name="Heiman D."/>
            <person name="Howarth C."/>
            <person name="Larimer J."/>
            <person name="Lui A."/>
            <person name="MacDonald P.J.P."/>
            <person name="McCowen C."/>
            <person name="Montmayeur A."/>
            <person name="Murphy C."/>
            <person name="Neiman D."/>
            <person name="Pearson M."/>
            <person name="Priest M."/>
            <person name="Roberts A."/>
            <person name="Saif S."/>
            <person name="Shea T."/>
            <person name="Sisk P."/>
            <person name="Stolte C."/>
            <person name="Sykes S."/>
            <person name="Wortman J."/>
            <person name="Nusbaum C."/>
            <person name="Birren B."/>
        </authorList>
    </citation>
    <scope>NUCLEOTIDE SEQUENCE [LARGE SCALE GENOMIC DNA]</scope>
    <source>
        <strain evidence="16 17">ATCC 51366</strain>
    </source>
</reference>
<dbReference type="PANTHER" id="PTHR45528:SF1">
    <property type="entry name" value="SENSOR HISTIDINE KINASE CPXA"/>
    <property type="match status" value="1"/>
</dbReference>
<sequence>MKEKGIRYSTVGLSVLIILSIIITIIFSVVKPAFKNYFIPEEQLKRDAFYNILNKTLYRWENGYEESYFKSNNPPIKYYSSIKKISNYKETEKYIKSNPNLYIYKNNDVQKDFIEIEKGEADYIEYYEVSQETLDDYYHMISDGSGPFVEQYKEPQIEEMININTRNLEFLNSNPSLLKEKLKDELYVDVTLDKNKLNVYINNEEKLTGDTKEFVDYFIDRAKDSESDPSIDSMKIVALLENNGKELVKSFDNKIEYYKTTANMAIFITSFLAMFFIIALATGYEKSKNVKFYQVIKSIPVEFSILGLVAFFFGMYGFTIYIADTAWEVYNIDINLIFGLVITFTLAGLSIFILYLINGLKSFYHEGFNAFLIQNSIIVRIGKGVFNIIRKIISKIYRMIVGNNLTNTNRRLFSFLLLWLLGSAAFGFHPYVLIILFIILGSIYYLISRILSDVQNIEDATYEINKGNFDINLNEDNTYFGNISKNLNNINESLTNAMDKELKSERMKTELITNLSHDLKTPLTAIINYSDLATDENVSPEERKKYLAIVNEKSLKLKSLIERLFEVSKVTSRNIVMNYMDIDLNQMITQMIGEWHEDFSRKGIEVVFNAQKDTTICKLDGEQTSRILDNIFSNINKYAQENTRVYIDLIQNSETRLVVKNISKYSLNITPDELKERFTRGDESRNTDGAGLGLAIASSLTELQNGKFDIEIDGDLFKTIITFNN</sequence>
<feature type="transmembrane region" description="Helical" evidence="14">
    <location>
        <begin position="369"/>
        <end position="389"/>
    </location>
</feature>
<accession>H3NPJ2</accession>
<evidence type="ECO:0000313" key="16">
    <source>
        <dbReference type="EMBL" id="EHR33220.1"/>
    </source>
</evidence>
<dbReference type="PROSITE" id="PS50109">
    <property type="entry name" value="HIS_KIN"/>
    <property type="match status" value="1"/>
</dbReference>
<dbReference type="eggNOG" id="COG5002">
    <property type="taxonomic scope" value="Bacteria"/>
</dbReference>
<dbReference type="PATRIC" id="fig|883114.3.peg.1254"/>
<keyword evidence="9" id="KW-0418">Kinase</keyword>
<dbReference type="CDD" id="cd00082">
    <property type="entry name" value="HisKA"/>
    <property type="match status" value="1"/>
</dbReference>
<keyword evidence="6" id="KW-0808">Transferase</keyword>
<dbReference type="Pfam" id="PF02518">
    <property type="entry name" value="HATPase_c"/>
    <property type="match status" value="1"/>
</dbReference>
<dbReference type="EMBL" id="AGEI01000024">
    <property type="protein sequence ID" value="EHR33220.1"/>
    <property type="molecule type" value="Genomic_DNA"/>
</dbReference>
<evidence type="ECO:0000256" key="1">
    <source>
        <dbReference type="ARBA" id="ARBA00000085"/>
    </source>
</evidence>
<dbReference type="RefSeq" id="WP_005398779.1">
    <property type="nucleotide sequence ID" value="NZ_JH601088.1"/>
</dbReference>
<dbReference type="SMART" id="SM00388">
    <property type="entry name" value="HisKA"/>
    <property type="match status" value="1"/>
</dbReference>
<keyword evidence="17" id="KW-1185">Reference proteome</keyword>
<dbReference type="GO" id="GO:0005886">
    <property type="term" value="C:plasma membrane"/>
    <property type="evidence" value="ECO:0007669"/>
    <property type="project" value="UniProtKB-SubCell"/>
</dbReference>
<protein>
    <recommendedName>
        <fullName evidence="3">histidine kinase</fullName>
        <ecNumber evidence="3">2.7.13.3</ecNumber>
    </recommendedName>
</protein>
<dbReference type="InterPro" id="IPR036890">
    <property type="entry name" value="HATPase_C_sf"/>
</dbReference>
<feature type="domain" description="Histidine kinase" evidence="15">
    <location>
        <begin position="514"/>
        <end position="711"/>
    </location>
</feature>
<evidence type="ECO:0000256" key="11">
    <source>
        <dbReference type="ARBA" id="ARBA00022989"/>
    </source>
</evidence>
<dbReference type="InterPro" id="IPR050398">
    <property type="entry name" value="HssS/ArlS-like"/>
</dbReference>
<keyword evidence="5" id="KW-0597">Phosphoprotein</keyword>
<evidence type="ECO:0000256" key="7">
    <source>
        <dbReference type="ARBA" id="ARBA00022692"/>
    </source>
</evidence>
<keyword evidence="12" id="KW-0902">Two-component regulatory system</keyword>
<dbReference type="SUPFAM" id="SSF47384">
    <property type="entry name" value="Homodimeric domain of signal transducing histidine kinase"/>
    <property type="match status" value="1"/>
</dbReference>
<dbReference type="Pfam" id="PF00512">
    <property type="entry name" value="HisKA"/>
    <property type="match status" value="1"/>
</dbReference>
<evidence type="ECO:0000256" key="8">
    <source>
        <dbReference type="ARBA" id="ARBA00022741"/>
    </source>
</evidence>
<keyword evidence="11 14" id="KW-1133">Transmembrane helix</keyword>
<proteinExistence type="predicted"/>
<dbReference type="InterPro" id="IPR003661">
    <property type="entry name" value="HisK_dim/P_dom"/>
</dbReference>
<dbReference type="InterPro" id="IPR005467">
    <property type="entry name" value="His_kinase_dom"/>
</dbReference>
<feature type="transmembrane region" description="Helical" evidence="14">
    <location>
        <begin position="303"/>
        <end position="323"/>
    </location>
</feature>
<comment type="subcellular location">
    <subcellularLocation>
        <location evidence="2">Cell membrane</location>
        <topology evidence="2">Multi-pass membrane protein</topology>
    </subcellularLocation>
</comment>
<comment type="catalytic activity">
    <reaction evidence="1">
        <text>ATP + protein L-histidine = ADP + protein N-phospho-L-histidine.</text>
        <dbReference type="EC" id="2.7.13.3"/>
    </reaction>
</comment>
<feature type="transmembrane region" description="Helical" evidence="14">
    <location>
        <begin position="264"/>
        <end position="283"/>
    </location>
</feature>
<evidence type="ECO:0000256" key="9">
    <source>
        <dbReference type="ARBA" id="ARBA00022777"/>
    </source>
</evidence>
<dbReference type="STRING" id="883114.HMPREF9709_01264"/>
<dbReference type="GO" id="GO:0005524">
    <property type="term" value="F:ATP binding"/>
    <property type="evidence" value="ECO:0007669"/>
    <property type="project" value="UniProtKB-KW"/>
</dbReference>
<dbReference type="FunFam" id="1.10.287.130:FF:000001">
    <property type="entry name" value="Two-component sensor histidine kinase"/>
    <property type="match status" value="1"/>
</dbReference>
<dbReference type="InterPro" id="IPR036097">
    <property type="entry name" value="HisK_dim/P_sf"/>
</dbReference>
<evidence type="ECO:0000256" key="12">
    <source>
        <dbReference type="ARBA" id="ARBA00023012"/>
    </source>
</evidence>
<dbReference type="InterPro" id="IPR003594">
    <property type="entry name" value="HATPase_dom"/>
</dbReference>
<dbReference type="SUPFAM" id="SSF55874">
    <property type="entry name" value="ATPase domain of HSP90 chaperone/DNA topoisomerase II/histidine kinase"/>
    <property type="match status" value="1"/>
</dbReference>
<organism evidence="16 17">
    <name type="scientific">Helcococcus kunzii ATCC 51366</name>
    <dbReference type="NCBI Taxonomy" id="883114"/>
    <lineage>
        <taxon>Bacteria</taxon>
        <taxon>Bacillati</taxon>
        <taxon>Bacillota</taxon>
        <taxon>Tissierellia</taxon>
        <taxon>Tissierellales</taxon>
        <taxon>Peptoniphilaceae</taxon>
        <taxon>Helcococcus</taxon>
    </lineage>
</organism>
<dbReference type="EC" id="2.7.13.3" evidence="3"/>
<name>H3NPJ2_9FIRM</name>
<feature type="transmembrane region" description="Helical" evidence="14">
    <location>
        <begin position="335"/>
        <end position="357"/>
    </location>
</feature>
<dbReference type="Proteomes" id="UP000004191">
    <property type="component" value="Unassembled WGS sequence"/>
</dbReference>
<keyword evidence="8" id="KW-0547">Nucleotide-binding</keyword>
<dbReference type="GeneID" id="96999829"/>
<evidence type="ECO:0000313" key="17">
    <source>
        <dbReference type="Proteomes" id="UP000004191"/>
    </source>
</evidence>
<evidence type="ECO:0000259" key="15">
    <source>
        <dbReference type="PROSITE" id="PS50109"/>
    </source>
</evidence>
<dbReference type="Gene3D" id="3.30.565.10">
    <property type="entry name" value="Histidine kinase-like ATPase, C-terminal domain"/>
    <property type="match status" value="1"/>
</dbReference>
<evidence type="ECO:0000256" key="13">
    <source>
        <dbReference type="ARBA" id="ARBA00023136"/>
    </source>
</evidence>
<dbReference type="Gene3D" id="1.10.287.130">
    <property type="match status" value="1"/>
</dbReference>